<evidence type="ECO:0000256" key="1">
    <source>
        <dbReference type="SAM" id="Phobius"/>
    </source>
</evidence>
<dbReference type="AlphaFoldDB" id="R0LFN2"/>
<proteinExistence type="predicted"/>
<keyword evidence="1" id="KW-1133">Transmembrane helix</keyword>
<sequence length="341" mass="38328">MLLEARPRQEGAPSQADVHCGWSPWPRESRRHLRMLSMDAASLGHKQVKDKDMLLLCFKGTLIFMEYEPAGLKFYEPIRSTGRVESSPSSVWDDSTIGLHRELGKAQQPSLPMPRAQFHPLLLPQPVICCVHLDGLLPWVQPAAMRRKKYDGSWWPKIPLVLAAEVDCMNTYDFYIDIGCRKTETAIPLLFVVMLLLWIYIHMRTYSMALPGVCMWQAVHGKDFSLLAKQTFLAENSCGEEQFPESQRAVCCCLRTQGKLRDEGGSSTSAQELDFRSGPHPWSFTCAGPCAALLPTTGLSQPSLSLRTHLVLVTSAIPETGNSFRRLSPFHDLDGDDSEYF</sequence>
<protein>
    <submittedName>
        <fullName evidence="2">Uncharacterized protein</fullName>
    </submittedName>
</protein>
<name>R0LFN2_ANAPL</name>
<keyword evidence="1" id="KW-0812">Transmembrane</keyword>
<gene>
    <name evidence="2" type="ORF">Anapl_16694</name>
</gene>
<reference evidence="3" key="1">
    <citation type="journal article" date="2013" name="Nat. Genet.">
        <title>The duck genome and transcriptome provide insight into an avian influenza virus reservoir species.</title>
        <authorList>
            <person name="Huang Y."/>
            <person name="Li Y."/>
            <person name="Burt D.W."/>
            <person name="Chen H."/>
            <person name="Zhang Y."/>
            <person name="Qian W."/>
            <person name="Kim H."/>
            <person name="Gan S."/>
            <person name="Zhao Y."/>
            <person name="Li J."/>
            <person name="Yi K."/>
            <person name="Feng H."/>
            <person name="Zhu P."/>
            <person name="Li B."/>
            <person name="Liu Q."/>
            <person name="Fairley S."/>
            <person name="Magor K.E."/>
            <person name="Du Z."/>
            <person name="Hu X."/>
            <person name="Goodman L."/>
            <person name="Tafer H."/>
            <person name="Vignal A."/>
            <person name="Lee T."/>
            <person name="Kim K.W."/>
            <person name="Sheng Z."/>
            <person name="An Y."/>
            <person name="Searle S."/>
            <person name="Herrero J."/>
            <person name="Groenen M.A."/>
            <person name="Crooijmans R.P."/>
            <person name="Faraut T."/>
            <person name="Cai Q."/>
            <person name="Webster R.G."/>
            <person name="Aldridge J.R."/>
            <person name="Warren W.C."/>
            <person name="Bartschat S."/>
            <person name="Kehr S."/>
            <person name="Marz M."/>
            <person name="Stadler P.F."/>
            <person name="Smith J."/>
            <person name="Kraus R.H."/>
            <person name="Zhao Y."/>
            <person name="Ren L."/>
            <person name="Fei J."/>
            <person name="Morisson M."/>
            <person name="Kaiser P."/>
            <person name="Griffin D.K."/>
            <person name="Rao M."/>
            <person name="Pitel F."/>
            <person name="Wang J."/>
            <person name="Li N."/>
        </authorList>
    </citation>
    <scope>NUCLEOTIDE SEQUENCE [LARGE SCALE GENOMIC DNA]</scope>
</reference>
<dbReference type="EMBL" id="KB742785">
    <property type="protein sequence ID" value="EOB04444.1"/>
    <property type="molecule type" value="Genomic_DNA"/>
</dbReference>
<keyword evidence="3" id="KW-1185">Reference proteome</keyword>
<evidence type="ECO:0000313" key="3">
    <source>
        <dbReference type="Proteomes" id="UP000296049"/>
    </source>
</evidence>
<keyword evidence="1" id="KW-0472">Membrane</keyword>
<feature type="transmembrane region" description="Helical" evidence="1">
    <location>
        <begin position="185"/>
        <end position="201"/>
    </location>
</feature>
<organism evidence="2 3">
    <name type="scientific">Anas platyrhynchos</name>
    <name type="common">Mallard</name>
    <name type="synonym">Anas boschas</name>
    <dbReference type="NCBI Taxonomy" id="8839"/>
    <lineage>
        <taxon>Eukaryota</taxon>
        <taxon>Metazoa</taxon>
        <taxon>Chordata</taxon>
        <taxon>Craniata</taxon>
        <taxon>Vertebrata</taxon>
        <taxon>Euteleostomi</taxon>
        <taxon>Archelosauria</taxon>
        <taxon>Archosauria</taxon>
        <taxon>Dinosauria</taxon>
        <taxon>Saurischia</taxon>
        <taxon>Theropoda</taxon>
        <taxon>Coelurosauria</taxon>
        <taxon>Aves</taxon>
        <taxon>Neognathae</taxon>
        <taxon>Galloanserae</taxon>
        <taxon>Anseriformes</taxon>
        <taxon>Anatidae</taxon>
        <taxon>Anatinae</taxon>
        <taxon>Anas</taxon>
    </lineage>
</organism>
<evidence type="ECO:0000313" key="2">
    <source>
        <dbReference type="EMBL" id="EOB04444.1"/>
    </source>
</evidence>
<accession>R0LFN2</accession>
<dbReference type="Proteomes" id="UP000296049">
    <property type="component" value="Unassembled WGS sequence"/>
</dbReference>